<dbReference type="KEGG" id="simp:C6571_19265"/>
<reference evidence="1 2" key="1">
    <citation type="submission" date="2018-03" db="EMBL/GenBank/DDBJ databases">
        <title>Genome sequencing of Simplicispira sp.</title>
        <authorList>
            <person name="Kim S.-J."/>
            <person name="Heo J."/>
            <person name="Kwon S.-W."/>
        </authorList>
    </citation>
    <scope>NUCLEOTIDE SEQUENCE [LARGE SCALE GENOMIC DNA]</scope>
    <source>
        <strain evidence="1 2">SC1-8</strain>
        <plasmid evidence="1 2">unnamed2</plasmid>
    </source>
</reference>
<keyword evidence="1" id="KW-0614">Plasmid</keyword>
<dbReference type="AlphaFoldDB" id="A0A2S0N5Z2"/>
<dbReference type="Proteomes" id="UP000239326">
    <property type="component" value="Plasmid unnamed2"/>
</dbReference>
<accession>A0A2S0N5Z2</accession>
<keyword evidence="2" id="KW-1185">Reference proteome</keyword>
<dbReference type="OrthoDB" id="9156921at2"/>
<geneLocation type="plasmid" evidence="1 2">
    <name>unnamed2</name>
</geneLocation>
<dbReference type="RefSeq" id="WP_106448506.1">
    <property type="nucleotide sequence ID" value="NZ_CP027671.1"/>
</dbReference>
<evidence type="ECO:0000313" key="1">
    <source>
        <dbReference type="EMBL" id="AVO43564.1"/>
    </source>
</evidence>
<proteinExistence type="predicted"/>
<evidence type="ECO:0000313" key="2">
    <source>
        <dbReference type="Proteomes" id="UP000239326"/>
    </source>
</evidence>
<sequence>MLIAAPDAFYEALIVSLRARLCAHGWSVTDFVGVAVRVIETVTGPKEAQAYLLKVAPQGPFVLSGTYYNEGRNVLARVMIPIRRLAAQNEIDAAAQSFARQCDAIIGNSSDVQILRRLR</sequence>
<dbReference type="EMBL" id="CP027671">
    <property type="protein sequence ID" value="AVO43564.1"/>
    <property type="molecule type" value="Genomic_DNA"/>
</dbReference>
<protein>
    <submittedName>
        <fullName evidence="1">Uncharacterized protein</fullName>
    </submittedName>
</protein>
<organism evidence="1 2">
    <name type="scientific">Simplicispira suum</name>
    <dbReference type="NCBI Taxonomy" id="2109915"/>
    <lineage>
        <taxon>Bacteria</taxon>
        <taxon>Pseudomonadati</taxon>
        <taxon>Pseudomonadota</taxon>
        <taxon>Betaproteobacteria</taxon>
        <taxon>Burkholderiales</taxon>
        <taxon>Comamonadaceae</taxon>
        <taxon>Simplicispira</taxon>
    </lineage>
</organism>
<name>A0A2S0N5Z2_9BURK</name>
<gene>
    <name evidence="1" type="ORF">C6571_19265</name>
</gene>